<organism evidence="2 3">
    <name type="scientific">Carnegiea gigantea</name>
    <dbReference type="NCBI Taxonomy" id="171969"/>
    <lineage>
        <taxon>Eukaryota</taxon>
        <taxon>Viridiplantae</taxon>
        <taxon>Streptophyta</taxon>
        <taxon>Embryophyta</taxon>
        <taxon>Tracheophyta</taxon>
        <taxon>Spermatophyta</taxon>
        <taxon>Magnoliopsida</taxon>
        <taxon>eudicotyledons</taxon>
        <taxon>Gunneridae</taxon>
        <taxon>Pentapetalae</taxon>
        <taxon>Caryophyllales</taxon>
        <taxon>Cactineae</taxon>
        <taxon>Cactaceae</taxon>
        <taxon>Cactoideae</taxon>
        <taxon>Echinocereeae</taxon>
        <taxon>Carnegiea</taxon>
    </lineage>
</organism>
<dbReference type="AlphaFoldDB" id="A0A9Q1KHW7"/>
<gene>
    <name evidence="2" type="ORF">Cgig2_017290</name>
</gene>
<dbReference type="OrthoDB" id="18975at2759"/>
<evidence type="ECO:0000313" key="3">
    <source>
        <dbReference type="Proteomes" id="UP001153076"/>
    </source>
</evidence>
<proteinExistence type="predicted"/>
<evidence type="ECO:0008006" key="4">
    <source>
        <dbReference type="Google" id="ProtNLM"/>
    </source>
</evidence>
<accession>A0A9Q1KHW7</accession>
<feature type="region of interest" description="Disordered" evidence="1">
    <location>
        <begin position="825"/>
        <end position="851"/>
    </location>
</feature>
<dbReference type="Proteomes" id="UP001153076">
    <property type="component" value="Unassembled WGS sequence"/>
</dbReference>
<comment type="caution">
    <text evidence="2">The sequence shown here is derived from an EMBL/GenBank/DDBJ whole genome shotgun (WGS) entry which is preliminary data.</text>
</comment>
<name>A0A9Q1KHW7_9CARY</name>
<dbReference type="PANTHER" id="PTHR36337">
    <property type="entry name" value="OBSCURIN-LIKE PROTEIN"/>
    <property type="match status" value="1"/>
</dbReference>
<keyword evidence="3" id="KW-1185">Reference proteome</keyword>
<dbReference type="PANTHER" id="PTHR36337:SF1">
    <property type="entry name" value="OBSCURIN-LIKE PROTEIN"/>
    <property type="match status" value="1"/>
</dbReference>
<sequence>MSKQNQNLFLEEWLRSCSGNSSGSSSNLSQSSNSSAQTIMQSWAELRNCLKQRAFHQNHFNALKSLLNSQASLYVADPQAKLVIAILSSPQISVPRDSYPLFLRLLYIWVRKSRPSSVLIASAVEIVAHLFSDQFDAKKSAPLFAEGVLLLGAVSSVPSVSGNTKTVCLQLLCKMLEEKYQQVGSVGDRLPDVLGGIGYALSSSDGVHFVRLLNFLLGDWVEMEVPHDISHALMILHLVEWVVYGFITAGFSEKISLFISEAMENHKTGYGMFAVLMAAAGALRASKRPVRHVERPSIVSRLRISAEAQMENVATDLISKIRISGNSITEDSETSFLLCCLSLAVSRSGGLSSVKGSFLVCLGLALVIEAFPLRRFYAKILEDPRGTMMDHKSDGVKKHLDGILFKEAGAATGILCTLYPSANEEDKLSMEDLVWDFCHDVYLRHREVALLLRGRSDQLLNDLEKIAESAFLMTVVFALAVAKHKLNSKFPMEVQMKVSVKILVSFSCLEYFRRIRVPEYVETIKSAVASVQANESAFVSFVQSLPSYNDLTNPPEFPYLRNVEYVWSQDEVQTARILFYLRVIPTSISCLPSDVFRNVVAATMFLYPVSHFLHYDYQIVHSASNTLVALYMAHPNAKVARASHAVFVSFISSEKESNQDERISLKEQLVFYYMKRSLEAYPGITPFDGLASGVSALVRHLPAGSPSIYYCVHSLVEKATRLCRVVTAVETDGWKNWQGESEPCKKILELLLRLISLVDIQVLPELMKLLVQLIVGLPKDGQNLVLDQLYALVAESDDVTRKPTLVSWLQSLSYVCSKPIGRNKASAGVRKTENDPRSSDSLTLHNVTARL</sequence>
<protein>
    <recommendedName>
        <fullName evidence="4">Obscurin-like protein</fullName>
    </recommendedName>
</protein>
<feature type="compositionally biased region" description="Polar residues" evidence="1">
    <location>
        <begin position="839"/>
        <end position="851"/>
    </location>
</feature>
<evidence type="ECO:0000256" key="1">
    <source>
        <dbReference type="SAM" id="MobiDB-lite"/>
    </source>
</evidence>
<reference evidence="2" key="1">
    <citation type="submission" date="2022-04" db="EMBL/GenBank/DDBJ databases">
        <title>Carnegiea gigantea Genome sequencing and assembly v2.</title>
        <authorList>
            <person name="Copetti D."/>
            <person name="Sanderson M.J."/>
            <person name="Burquez A."/>
            <person name="Wojciechowski M.F."/>
        </authorList>
    </citation>
    <scope>NUCLEOTIDE SEQUENCE</scope>
    <source>
        <strain evidence="2">SGP5-SGP5p</strain>
        <tissue evidence="2">Aerial part</tissue>
    </source>
</reference>
<dbReference type="EMBL" id="JAKOGI010000112">
    <property type="protein sequence ID" value="KAJ8443809.1"/>
    <property type="molecule type" value="Genomic_DNA"/>
</dbReference>
<evidence type="ECO:0000313" key="2">
    <source>
        <dbReference type="EMBL" id="KAJ8443809.1"/>
    </source>
</evidence>